<proteinExistence type="predicted"/>
<evidence type="ECO:0000313" key="1">
    <source>
        <dbReference type="EMBL" id="AMB99514.1"/>
    </source>
</evidence>
<sequence length="547" mass="61067">MIRKRWLIICALSLLAVILGANCPVWAADEPVQTKITSYQANIEVDANGQMQVKEQIDYQFNIDRNHLEHFIPLSNQAEVHSLEIGLKATGANQAFPFAESISEQIGTYSLRSDPNGLGITLFNHMGLDPHTGFFNYKIDQVWQLAKDTVVISQPFASLPYPSDKVTLTFHFPQALTGQKNNFLVAPQDNIEAAWLDGQTFQVTARNLTAQTGIKLEMYLPASMFTAEVTPGAASHIDGVVTRINKFYQDQAAAKQARHRHHVWLVVGLSLASLVVLGLTIWGKNRAKQDTVAQSQSVDWPLASLAQLVGKQNQTLASFWLTLFDMTSKGQLALKVVADDQGQVGDLYWSDLGYEPEFPGERLLLSTLKDQNQTSIKTIITNNQGLGSKLKKAAQQYLADQGAYVPANSLLKGLWLLNGLALLVGAIYLGWQIFAWMDPRWPLFVCLVLLLVMAGAYYWLLPIYSAKAQSVGKWVDQLGNQSGRNLEVLLTNYPDEDAYTMIYLLSWIYNNQAQYGQTIRRLYPLTYDSIINSLAPLEGRKLNKLLK</sequence>
<name>A0A0X8FLY0_9LACT</name>
<dbReference type="STRING" id="128944.AWM75_05665"/>
<dbReference type="RefSeq" id="WP_067979406.1">
    <property type="nucleotide sequence ID" value="NZ_CP014163.1"/>
</dbReference>
<accession>A0A0X8FLY0</accession>
<dbReference type="KEGG" id="auh:AWM75_05665"/>
<protein>
    <submittedName>
        <fullName evidence="1">Uncharacterized protein</fullName>
    </submittedName>
</protein>
<dbReference type="Proteomes" id="UP000062260">
    <property type="component" value="Chromosome"/>
</dbReference>
<dbReference type="Pfam" id="PF09972">
    <property type="entry name" value="DUF2207"/>
    <property type="match status" value="1"/>
</dbReference>
<reference evidence="1 2" key="1">
    <citation type="journal article" date="2016" name="Genome Announc.">
        <title>Complete Genome Sequences of Aerococcus christensenii CCUG 28831T, Aerococcus sanguinicola CCUG 43001T, Aerococcus urinae CCUG 36881T, Aerococcus urinaeequi CCUG 28094T, Aerococcus urinaehominis CCUG 42038 BT, and Aerococcus viridans CCUG 4311T.</title>
        <authorList>
            <person name="Carkaci D."/>
            <person name="Dargis R."/>
            <person name="Nielsen X.C."/>
            <person name="Skovgaard O."/>
            <person name="Fuursted K."/>
            <person name="Christensen J.J."/>
        </authorList>
    </citation>
    <scope>NUCLEOTIDE SEQUENCE [LARGE SCALE GENOMIC DNA]</scope>
    <source>
        <strain evidence="1 2">CCUG42038B</strain>
    </source>
</reference>
<reference evidence="2" key="2">
    <citation type="submission" date="2016-01" db="EMBL/GenBank/DDBJ databases">
        <title>Six Aerococcus type strain genome sequencing and assembly using PacBio and Illumina Hiseq.</title>
        <authorList>
            <person name="Carkaci D."/>
            <person name="Dargis R."/>
            <person name="Nielsen X.C."/>
            <person name="Skovgaard O."/>
            <person name="Fuursted K."/>
            <person name="Christensen J.J."/>
        </authorList>
    </citation>
    <scope>NUCLEOTIDE SEQUENCE [LARGE SCALE GENOMIC DNA]</scope>
    <source>
        <strain evidence="2">CCUG42038B</strain>
    </source>
</reference>
<keyword evidence="2" id="KW-1185">Reference proteome</keyword>
<organism evidence="1 2">
    <name type="scientific">Aerococcus urinaehominis</name>
    <dbReference type="NCBI Taxonomy" id="128944"/>
    <lineage>
        <taxon>Bacteria</taxon>
        <taxon>Bacillati</taxon>
        <taxon>Bacillota</taxon>
        <taxon>Bacilli</taxon>
        <taxon>Lactobacillales</taxon>
        <taxon>Aerococcaceae</taxon>
        <taxon>Aerococcus</taxon>
    </lineage>
</organism>
<dbReference type="AlphaFoldDB" id="A0A0X8FLY0"/>
<gene>
    <name evidence="1" type="ORF">AWM75_05665</name>
</gene>
<evidence type="ECO:0000313" key="2">
    <source>
        <dbReference type="Proteomes" id="UP000062260"/>
    </source>
</evidence>
<dbReference type="InterPro" id="IPR018702">
    <property type="entry name" value="DUF2207"/>
</dbReference>
<dbReference type="EMBL" id="CP014163">
    <property type="protein sequence ID" value="AMB99514.1"/>
    <property type="molecule type" value="Genomic_DNA"/>
</dbReference>